<comment type="subcellular location">
    <subcellularLocation>
        <location evidence="1">Cell membrane</location>
        <topology evidence="1">Multi-pass membrane protein</topology>
    </subcellularLocation>
</comment>
<feature type="transmembrane region" description="Helical" evidence="5">
    <location>
        <begin position="70"/>
        <end position="92"/>
    </location>
</feature>
<feature type="transmembrane region" description="Helical" evidence="5">
    <location>
        <begin position="378"/>
        <end position="398"/>
    </location>
</feature>
<evidence type="ECO:0000259" key="6">
    <source>
        <dbReference type="PROSITE" id="PS50850"/>
    </source>
</evidence>
<feature type="transmembrane region" description="Helical" evidence="5">
    <location>
        <begin position="339"/>
        <end position="357"/>
    </location>
</feature>
<keyword evidence="2 5" id="KW-0812">Transmembrane</keyword>
<feature type="transmembrane region" description="Helical" evidence="5">
    <location>
        <begin position="190"/>
        <end position="209"/>
    </location>
</feature>
<proteinExistence type="predicted"/>
<evidence type="ECO:0000256" key="2">
    <source>
        <dbReference type="ARBA" id="ARBA00022692"/>
    </source>
</evidence>
<evidence type="ECO:0000313" key="9">
    <source>
        <dbReference type="Proteomes" id="UP000470951"/>
    </source>
</evidence>
<dbReference type="InterPro" id="IPR011701">
    <property type="entry name" value="MFS"/>
</dbReference>
<dbReference type="RefSeq" id="WP_164220488.1">
    <property type="nucleotide sequence ID" value="NZ_CBDRIV010000005.1"/>
</dbReference>
<evidence type="ECO:0000256" key="3">
    <source>
        <dbReference type="ARBA" id="ARBA00022989"/>
    </source>
</evidence>
<name>A0A6G3SVG9_STRAQ</name>
<dbReference type="EMBL" id="JAAGMS010000015">
    <property type="protein sequence ID" value="NEB96678.1"/>
    <property type="molecule type" value="Genomic_DNA"/>
</dbReference>
<reference evidence="7 9" key="1">
    <citation type="submission" date="2020-01" db="EMBL/GenBank/DDBJ databases">
        <title>Insect and environment-associated Actinomycetes.</title>
        <authorList>
            <person name="Currrie C."/>
            <person name="Chevrette M."/>
            <person name="Carlson C."/>
            <person name="Stubbendieck R."/>
            <person name="Wendt-Pienkowski E."/>
        </authorList>
    </citation>
    <scope>NUCLEOTIDE SEQUENCE</scope>
    <source>
        <strain evidence="7">SID505</strain>
        <strain evidence="8 9">SID7903</strain>
    </source>
</reference>
<feature type="transmembrane region" description="Helical" evidence="5">
    <location>
        <begin position="128"/>
        <end position="151"/>
    </location>
</feature>
<feature type="transmembrane region" description="Helical" evidence="5">
    <location>
        <begin position="104"/>
        <end position="122"/>
    </location>
</feature>
<accession>A0A6G3SVG9</accession>
<dbReference type="Pfam" id="PF07690">
    <property type="entry name" value="MFS_1"/>
    <property type="match status" value="2"/>
</dbReference>
<dbReference type="InterPro" id="IPR020846">
    <property type="entry name" value="MFS_dom"/>
</dbReference>
<keyword evidence="3 5" id="KW-1133">Transmembrane helix</keyword>
<feature type="transmembrane region" description="Helical" evidence="5">
    <location>
        <begin position="241"/>
        <end position="264"/>
    </location>
</feature>
<protein>
    <submittedName>
        <fullName evidence="7">MFS transporter</fullName>
    </submittedName>
</protein>
<dbReference type="Proteomes" id="UP000470951">
    <property type="component" value="Unassembled WGS sequence"/>
</dbReference>
<evidence type="ECO:0000256" key="1">
    <source>
        <dbReference type="ARBA" id="ARBA00004651"/>
    </source>
</evidence>
<dbReference type="PROSITE" id="PS50850">
    <property type="entry name" value="MFS"/>
    <property type="match status" value="1"/>
</dbReference>
<dbReference type="Gene3D" id="1.20.1250.20">
    <property type="entry name" value="MFS general substrate transporter like domains"/>
    <property type="match status" value="2"/>
</dbReference>
<dbReference type="AlphaFoldDB" id="A0A6G3SVG9"/>
<dbReference type="EMBL" id="JAAGMK010000645">
    <property type="protein sequence ID" value="NEB86863.1"/>
    <property type="molecule type" value="Genomic_DNA"/>
</dbReference>
<dbReference type="InterPro" id="IPR036259">
    <property type="entry name" value="MFS_trans_sf"/>
</dbReference>
<organism evidence="7">
    <name type="scientific">Streptomyces anulatus</name>
    <name type="common">Streptomyces chrysomallus</name>
    <dbReference type="NCBI Taxonomy" id="1892"/>
    <lineage>
        <taxon>Bacteria</taxon>
        <taxon>Bacillati</taxon>
        <taxon>Actinomycetota</taxon>
        <taxon>Actinomycetes</taxon>
        <taxon>Kitasatosporales</taxon>
        <taxon>Streptomycetaceae</taxon>
        <taxon>Streptomyces</taxon>
    </lineage>
</organism>
<feature type="transmembrane region" description="Helical" evidence="5">
    <location>
        <begin position="32"/>
        <end position="50"/>
    </location>
</feature>
<evidence type="ECO:0000313" key="8">
    <source>
        <dbReference type="EMBL" id="NEB96678.1"/>
    </source>
</evidence>
<sequence>MSLAPEQREPVESPERSDALAEPVRRVGPGWVALYVLANVGVFIPMHVPTTFLMPEQIAQIDPAGKVGSYAWVSMMGAISGIVIAPLAGALSDRTTSRFGRRRPWLLAGSLVCVATLVLTGLQTTVAGLALGSLVLSASFMIIGAGLSPVVPDQVPVAQRGAVLGWAMVPQAGALIAGGLLIGLVTGFPAQYLLMAGLPLLILLFAFTMKDPPLPHAHREPFSPRAFLDGYRISPRAHPDFVWAMSSRFIMGLGYGMGTLYLPYFLDDVLQYERLFPGRSTEDGLLIVIGVNSLATISTVVLSGWLSDRLGKRRMLVFLGGLTMAVAAVPLALSPTWTMTLVAAVILGLGYGVYLAVDTALVTEVLPASADRGKDMALANLMTSLPYVLVPPIASFVLGGPGGYSSLFLCSAAMSALGAVLVWKVKSVR</sequence>
<feature type="transmembrane region" description="Helical" evidence="5">
    <location>
        <begin position="315"/>
        <end position="333"/>
    </location>
</feature>
<dbReference type="PANTHER" id="PTHR23528">
    <property type="match status" value="1"/>
</dbReference>
<feature type="transmembrane region" description="Helical" evidence="5">
    <location>
        <begin position="404"/>
        <end position="423"/>
    </location>
</feature>
<evidence type="ECO:0000256" key="4">
    <source>
        <dbReference type="ARBA" id="ARBA00023136"/>
    </source>
</evidence>
<feature type="domain" description="Major facilitator superfamily (MFS) profile" evidence="6">
    <location>
        <begin position="240"/>
        <end position="429"/>
    </location>
</feature>
<dbReference type="SUPFAM" id="SSF103473">
    <property type="entry name" value="MFS general substrate transporter"/>
    <property type="match status" value="1"/>
</dbReference>
<dbReference type="GO" id="GO:0005886">
    <property type="term" value="C:plasma membrane"/>
    <property type="evidence" value="ECO:0007669"/>
    <property type="project" value="UniProtKB-SubCell"/>
</dbReference>
<evidence type="ECO:0000256" key="5">
    <source>
        <dbReference type="SAM" id="Phobius"/>
    </source>
</evidence>
<dbReference type="GO" id="GO:0022857">
    <property type="term" value="F:transmembrane transporter activity"/>
    <property type="evidence" value="ECO:0007669"/>
    <property type="project" value="InterPro"/>
</dbReference>
<evidence type="ECO:0000313" key="7">
    <source>
        <dbReference type="EMBL" id="NEB86863.1"/>
    </source>
</evidence>
<feature type="transmembrane region" description="Helical" evidence="5">
    <location>
        <begin position="284"/>
        <end position="306"/>
    </location>
</feature>
<keyword evidence="4 5" id="KW-0472">Membrane</keyword>
<gene>
    <name evidence="7" type="ORF">G3I43_22190</name>
    <name evidence="8" type="ORF">G3I58_01425</name>
</gene>
<comment type="caution">
    <text evidence="7">The sequence shown here is derived from an EMBL/GenBank/DDBJ whole genome shotgun (WGS) entry which is preliminary data.</text>
</comment>
<feature type="transmembrane region" description="Helical" evidence="5">
    <location>
        <begin position="163"/>
        <end position="184"/>
    </location>
</feature>
<dbReference type="PANTHER" id="PTHR23528:SF1">
    <property type="entry name" value="MAJOR FACILITATOR SUPERFAMILY (MFS) PROFILE DOMAIN-CONTAINING PROTEIN"/>
    <property type="match status" value="1"/>
</dbReference>